<accession>A0A9E3H371</accession>
<feature type="transmembrane region" description="Helical" evidence="1">
    <location>
        <begin position="731"/>
        <end position="752"/>
    </location>
</feature>
<feature type="transmembrane region" description="Helical" evidence="1">
    <location>
        <begin position="636"/>
        <end position="657"/>
    </location>
</feature>
<gene>
    <name evidence="3" type="ORF">KME28_01390</name>
</gene>
<evidence type="ECO:0000259" key="2">
    <source>
        <dbReference type="Pfam" id="PF22085"/>
    </source>
</evidence>
<dbReference type="SUPFAM" id="SSF81442">
    <property type="entry name" value="Cytochrome c oxidase subunit I-like"/>
    <property type="match status" value="1"/>
</dbReference>
<name>A0A9E3H371_9NOST</name>
<dbReference type="EMBL" id="JAHHHW010000012">
    <property type="protein sequence ID" value="MBW4430444.1"/>
    <property type="molecule type" value="Genomic_DNA"/>
</dbReference>
<reference evidence="3" key="1">
    <citation type="submission" date="2021-05" db="EMBL/GenBank/DDBJ databases">
        <authorList>
            <person name="Pietrasiak N."/>
            <person name="Ward R."/>
            <person name="Stajich J.E."/>
            <person name="Kurbessoian T."/>
        </authorList>
    </citation>
    <scope>NUCLEOTIDE SEQUENCE</scope>
    <source>
        <strain evidence="3">HA4357-MV3</strain>
    </source>
</reference>
<feature type="transmembrane region" description="Helical" evidence="1">
    <location>
        <begin position="669"/>
        <end position="690"/>
    </location>
</feature>
<evidence type="ECO:0000256" key="1">
    <source>
        <dbReference type="SAM" id="Phobius"/>
    </source>
</evidence>
<protein>
    <submittedName>
        <fullName evidence="3">Nitric-oxide reductase large subunit</fullName>
    </submittedName>
</protein>
<sequence>MTSPSLGTNIPDFRKTRKFQLSLPAWLILICVITFTILLGAGATIWKNAPPIPTFIRSPQQEIILKATEIQAGQETYLARGGQHIGSIWGHGSYLAPDWTADFLHRWGLATAGVLTNGNSNFSQADLEALRAPDRASLQAKVSEQFKTNRYDSKTDELILTTAQTQGLQQVFSHYQQLLANGSKIHSIPDGWFKDSSQIHNVTAFFAWTAWAAAANRPNAPFSYTANWPHDDLIGNQAPPQFLVWSIVSVIVLIGATGLFLLVYLLQEDAEEVQPVITRPAICIPTPSQKVTSLFFGVAMALFLGQITMGMVTAHYAVEGDGFYGIPLNKFLPYAASRTWHLQLAVFWIATCWLAAGLFFAPRFGKREPKHQAVGSAALLIALTVVVVGSLVGSWAAVQGILGKHSFLWGHQGYEYVELGRVWQLLLIGGMVFWVWLMYRALKPALKSEGDRTGLNHFFLYSAITIPLFYSAGLMYTNHTHLSVAEYWRWWVVHLWVEGFFEVFATVAIAYLCSELGFLKRSSALRATYLTTILYLGSGVIGTLHHLYFAGTPVFIAALGSVTSALEVVPLTLIGFEVAKTLKMSQGADGFYRWPLRFFLATCAWNLVGAGIFGFLVNPPIILYYSQGLNTTPIHAHSALFGVYGSLALALMLFALREIVPERAWNEKLLRFAFWSINGGLVMMLVLGLIPNGFYQLVASVNHGTWYARSAQVIGSPWMQWTVWLRIPGDIVFSLGVLAMVAFTVRAIITIFQPPVDVATSKLTPSEQQPS</sequence>
<reference evidence="3" key="2">
    <citation type="journal article" date="2022" name="Microbiol. Resour. Announc.">
        <title>Metagenome Sequencing to Explore Phylogenomics of Terrestrial Cyanobacteria.</title>
        <authorList>
            <person name="Ward R.D."/>
            <person name="Stajich J.E."/>
            <person name="Johansen J.R."/>
            <person name="Huntemann M."/>
            <person name="Clum A."/>
            <person name="Foster B."/>
            <person name="Foster B."/>
            <person name="Roux S."/>
            <person name="Palaniappan K."/>
            <person name="Varghese N."/>
            <person name="Mukherjee S."/>
            <person name="Reddy T.B.K."/>
            <person name="Daum C."/>
            <person name="Copeland A."/>
            <person name="Chen I.A."/>
            <person name="Ivanova N.N."/>
            <person name="Kyrpides N.C."/>
            <person name="Shapiro N."/>
            <person name="Eloe-Fadrosh E.A."/>
            <person name="Pietrasiak N."/>
        </authorList>
    </citation>
    <scope>NUCLEOTIDE SEQUENCE</scope>
    <source>
        <strain evidence="3">HA4357-MV3</strain>
    </source>
</reference>
<feature type="transmembrane region" description="Helical" evidence="1">
    <location>
        <begin position="294"/>
        <end position="318"/>
    </location>
</feature>
<dbReference type="GO" id="GO:0020037">
    <property type="term" value="F:heme binding"/>
    <property type="evidence" value="ECO:0007669"/>
    <property type="project" value="InterPro"/>
</dbReference>
<dbReference type="Pfam" id="PF22085">
    <property type="entry name" value="NorB_cytochrome_c-like"/>
    <property type="match status" value="1"/>
</dbReference>
<dbReference type="PANTHER" id="PTHR10422">
    <property type="entry name" value="CYTOCHROME C OXIDASE SUBUNIT 1"/>
    <property type="match status" value="1"/>
</dbReference>
<feature type="domain" description="Nitric oxide reductase subunit B cytochrome c-like" evidence="2">
    <location>
        <begin position="54"/>
        <end position="230"/>
    </location>
</feature>
<keyword evidence="1" id="KW-0472">Membrane</keyword>
<feature type="transmembrane region" description="Helical" evidence="1">
    <location>
        <begin position="422"/>
        <end position="442"/>
    </location>
</feature>
<dbReference type="GO" id="GO:0009060">
    <property type="term" value="P:aerobic respiration"/>
    <property type="evidence" value="ECO:0007669"/>
    <property type="project" value="InterPro"/>
</dbReference>
<feature type="transmembrane region" description="Helical" evidence="1">
    <location>
        <begin position="21"/>
        <end position="46"/>
    </location>
</feature>
<dbReference type="InterPro" id="IPR000883">
    <property type="entry name" value="Cyt_C_Oxase_1"/>
</dbReference>
<dbReference type="GO" id="GO:0004129">
    <property type="term" value="F:cytochrome-c oxidase activity"/>
    <property type="evidence" value="ECO:0007669"/>
    <property type="project" value="InterPro"/>
</dbReference>
<proteinExistence type="predicted"/>
<dbReference type="Pfam" id="PF00115">
    <property type="entry name" value="COX1"/>
    <property type="match status" value="1"/>
</dbReference>
<feature type="transmembrane region" description="Helical" evidence="1">
    <location>
        <begin position="596"/>
        <end position="616"/>
    </location>
</feature>
<comment type="caution">
    <text evidence="3">The sequence shown here is derived from an EMBL/GenBank/DDBJ whole genome shotgun (WGS) entry which is preliminary data.</text>
</comment>
<evidence type="ECO:0000313" key="3">
    <source>
        <dbReference type="EMBL" id="MBW4430444.1"/>
    </source>
</evidence>
<feature type="transmembrane region" description="Helical" evidence="1">
    <location>
        <begin position="524"/>
        <end position="548"/>
    </location>
</feature>
<dbReference type="InterPro" id="IPR054309">
    <property type="entry name" value="NorB_cytochrome_c-like"/>
</dbReference>
<dbReference type="Gene3D" id="1.20.210.10">
    <property type="entry name" value="Cytochrome c oxidase-like, subunit I domain"/>
    <property type="match status" value="1"/>
</dbReference>
<feature type="transmembrane region" description="Helical" evidence="1">
    <location>
        <begin position="373"/>
        <end position="402"/>
    </location>
</feature>
<dbReference type="InterPro" id="IPR036927">
    <property type="entry name" value="Cyt_c_oxase-like_su1_sf"/>
</dbReference>
<keyword evidence="1" id="KW-1133">Transmembrane helix</keyword>
<feature type="transmembrane region" description="Helical" evidence="1">
    <location>
        <begin position="488"/>
        <end position="512"/>
    </location>
</feature>
<dbReference type="GO" id="GO:0016020">
    <property type="term" value="C:membrane"/>
    <property type="evidence" value="ECO:0007669"/>
    <property type="project" value="InterPro"/>
</dbReference>
<feature type="transmembrane region" description="Helical" evidence="1">
    <location>
        <begin position="554"/>
        <end position="576"/>
    </location>
</feature>
<dbReference type="AlphaFoldDB" id="A0A9E3H371"/>
<feature type="transmembrane region" description="Helical" evidence="1">
    <location>
        <begin position="242"/>
        <end position="266"/>
    </location>
</feature>
<dbReference type="Proteomes" id="UP000813215">
    <property type="component" value="Unassembled WGS sequence"/>
</dbReference>
<feature type="transmembrane region" description="Helical" evidence="1">
    <location>
        <begin position="340"/>
        <end position="361"/>
    </location>
</feature>
<organism evidence="3 4">
    <name type="scientific">Pelatocladus maniniholoensis HA4357-MV3</name>
    <dbReference type="NCBI Taxonomy" id="1117104"/>
    <lineage>
        <taxon>Bacteria</taxon>
        <taxon>Bacillati</taxon>
        <taxon>Cyanobacteriota</taxon>
        <taxon>Cyanophyceae</taxon>
        <taxon>Nostocales</taxon>
        <taxon>Nostocaceae</taxon>
        <taxon>Pelatocladus</taxon>
    </lineage>
</organism>
<keyword evidence="1" id="KW-0812">Transmembrane</keyword>
<evidence type="ECO:0000313" key="4">
    <source>
        <dbReference type="Proteomes" id="UP000813215"/>
    </source>
</evidence>
<dbReference type="PANTHER" id="PTHR10422:SF38">
    <property type="entry name" value="CYTOCHROME B SUBUNIT OF NITRIC OXIDE REDUCTASE"/>
    <property type="match status" value="1"/>
</dbReference>
<feature type="transmembrane region" description="Helical" evidence="1">
    <location>
        <begin position="454"/>
        <end position="476"/>
    </location>
</feature>